<comment type="caution">
    <text evidence="5">The sequence shown here is derived from an EMBL/GenBank/DDBJ whole genome shotgun (WGS) entry which is preliminary data.</text>
</comment>
<proteinExistence type="predicted"/>
<evidence type="ECO:0000256" key="2">
    <source>
        <dbReference type="ARBA" id="ARBA00022786"/>
    </source>
</evidence>
<dbReference type="SUPFAM" id="SSF54495">
    <property type="entry name" value="UBC-like"/>
    <property type="match status" value="1"/>
</dbReference>
<evidence type="ECO:0000313" key="6">
    <source>
        <dbReference type="Proteomes" id="UP001362999"/>
    </source>
</evidence>
<sequence length="348" mass="39759">MARFPRICYGRFLRQMESEEDGDDETIRGVSLCGDIIAARDDMERAMSILGRQSGQEVSASASKGKGKNRDTAIEMEKTYSQACELLSFKHIELDFSRYYYHNELKATERSTRTPKNRLHLVKELATMATSLPPGIWVRVDEVRNDAIKIMIAGPDDTPYHGGIFEFDCFMPLTYPATPPLVYLRTTGGGSVRFNPNLYNNGKVCLSLLGTWPGRPEEQWSPSSTLLQVLVSIQSMILIDAPYYNEPGHGRANVKSKVSINYNREISQQTCRWAIVEWLEDSYRRNIWKDVIVSHFTIRKDKIRQKMLEWAAKNPTIRSYHQTSKSASGKSMDLVNQFDLGIERIQGW</sequence>
<reference evidence="5 6" key="1">
    <citation type="journal article" date="2024" name="J Genomics">
        <title>Draft genome sequencing and assembly of Favolaschia claudopus CIRM-BRFM 2984 isolated from oak limbs.</title>
        <authorList>
            <person name="Navarro D."/>
            <person name="Drula E."/>
            <person name="Chaduli D."/>
            <person name="Cazenave R."/>
            <person name="Ahrendt S."/>
            <person name="Wang J."/>
            <person name="Lipzen A."/>
            <person name="Daum C."/>
            <person name="Barry K."/>
            <person name="Grigoriev I.V."/>
            <person name="Favel A."/>
            <person name="Rosso M.N."/>
            <person name="Martin F."/>
        </authorList>
    </citation>
    <scope>NUCLEOTIDE SEQUENCE [LARGE SCALE GENOMIC DNA]</scope>
    <source>
        <strain evidence="5 6">CIRM-BRFM 2984</strain>
    </source>
</reference>
<keyword evidence="1" id="KW-0808">Transferase</keyword>
<protein>
    <submittedName>
        <fullName evidence="5">Ubiquitin-conjugating enzyme/RWD-like protein</fullName>
    </submittedName>
</protein>
<dbReference type="PANTHER" id="PTHR46116">
    <property type="entry name" value="(E3-INDEPENDENT) E2 UBIQUITIN-CONJUGATING ENZYME"/>
    <property type="match status" value="1"/>
</dbReference>
<dbReference type="Proteomes" id="UP001362999">
    <property type="component" value="Unassembled WGS sequence"/>
</dbReference>
<keyword evidence="6" id="KW-1185">Reference proteome</keyword>
<evidence type="ECO:0000259" key="4">
    <source>
        <dbReference type="PROSITE" id="PS50127"/>
    </source>
</evidence>
<accession>A0AAW0EG39</accession>
<evidence type="ECO:0000256" key="1">
    <source>
        <dbReference type="ARBA" id="ARBA00022679"/>
    </source>
</evidence>
<gene>
    <name evidence="5" type="ORF">R3P38DRAFT_12314</name>
</gene>
<dbReference type="GO" id="GO:0005634">
    <property type="term" value="C:nucleus"/>
    <property type="evidence" value="ECO:0007669"/>
    <property type="project" value="TreeGrafter"/>
</dbReference>
<organism evidence="5 6">
    <name type="scientific">Favolaschia claudopus</name>
    <dbReference type="NCBI Taxonomy" id="2862362"/>
    <lineage>
        <taxon>Eukaryota</taxon>
        <taxon>Fungi</taxon>
        <taxon>Dikarya</taxon>
        <taxon>Basidiomycota</taxon>
        <taxon>Agaricomycotina</taxon>
        <taxon>Agaricomycetes</taxon>
        <taxon>Agaricomycetidae</taxon>
        <taxon>Agaricales</taxon>
        <taxon>Marasmiineae</taxon>
        <taxon>Mycenaceae</taxon>
        <taxon>Favolaschia</taxon>
    </lineage>
</organism>
<dbReference type="PROSITE" id="PS50127">
    <property type="entry name" value="UBC_2"/>
    <property type="match status" value="1"/>
</dbReference>
<dbReference type="GO" id="GO:0043066">
    <property type="term" value="P:negative regulation of apoptotic process"/>
    <property type="evidence" value="ECO:0007669"/>
    <property type="project" value="TreeGrafter"/>
</dbReference>
<dbReference type="CDD" id="cd23810">
    <property type="entry name" value="UBCc_BIRC6"/>
    <property type="match status" value="1"/>
</dbReference>
<dbReference type="EMBL" id="JAWWNJ010000001">
    <property type="protein sequence ID" value="KAK7063790.1"/>
    <property type="molecule type" value="Genomic_DNA"/>
</dbReference>
<dbReference type="AlphaFoldDB" id="A0AAW0EG39"/>
<feature type="region of interest" description="Disordered" evidence="3">
    <location>
        <begin position="51"/>
        <end position="70"/>
    </location>
</feature>
<dbReference type="Pfam" id="PF00179">
    <property type="entry name" value="UQ_con"/>
    <property type="match status" value="1"/>
</dbReference>
<dbReference type="GO" id="GO:0004869">
    <property type="term" value="F:cysteine-type endopeptidase inhibitor activity"/>
    <property type="evidence" value="ECO:0007669"/>
    <property type="project" value="TreeGrafter"/>
</dbReference>
<feature type="compositionally biased region" description="Polar residues" evidence="3">
    <location>
        <begin position="51"/>
        <end position="62"/>
    </location>
</feature>
<dbReference type="GO" id="GO:0016740">
    <property type="term" value="F:transferase activity"/>
    <property type="evidence" value="ECO:0007669"/>
    <property type="project" value="UniProtKB-KW"/>
</dbReference>
<dbReference type="InterPro" id="IPR016135">
    <property type="entry name" value="UBQ-conjugating_enzyme/RWD"/>
</dbReference>
<keyword evidence="2" id="KW-0833">Ubl conjugation pathway</keyword>
<dbReference type="PANTHER" id="PTHR46116:SF39">
    <property type="entry name" value="BACULOVIRAL IAP REPEAT-CONTAINING PROTEIN 6"/>
    <property type="match status" value="1"/>
</dbReference>
<dbReference type="InterPro" id="IPR000608">
    <property type="entry name" value="UBC"/>
</dbReference>
<name>A0AAW0EG39_9AGAR</name>
<dbReference type="SMART" id="SM00212">
    <property type="entry name" value="UBCc"/>
    <property type="match status" value="1"/>
</dbReference>
<evidence type="ECO:0000256" key="3">
    <source>
        <dbReference type="SAM" id="MobiDB-lite"/>
    </source>
</evidence>
<feature type="domain" description="UBC core" evidence="4">
    <location>
        <begin position="116"/>
        <end position="275"/>
    </location>
</feature>
<dbReference type="Gene3D" id="3.10.110.10">
    <property type="entry name" value="Ubiquitin Conjugating Enzyme"/>
    <property type="match status" value="1"/>
</dbReference>
<evidence type="ECO:0000313" key="5">
    <source>
        <dbReference type="EMBL" id="KAK7063790.1"/>
    </source>
</evidence>